<evidence type="ECO:0000313" key="3">
    <source>
        <dbReference type="EMBL" id="KKO46746.1"/>
    </source>
</evidence>
<keyword evidence="4" id="KW-1185">Reference proteome</keyword>
<evidence type="ECO:0000256" key="1">
    <source>
        <dbReference type="ARBA" id="ARBA00022729"/>
    </source>
</evidence>
<dbReference type="InterPro" id="IPR002491">
    <property type="entry name" value="ABC_transptr_periplasmic_BD"/>
</dbReference>
<reference evidence="3 4" key="1">
    <citation type="submission" date="2015-03" db="EMBL/GenBank/DDBJ databases">
        <title>Draft genome sequences of two protease-producing strains of Arsukibacterium isolated from two cold and alkaline environments.</title>
        <authorList>
            <person name="Lylloff J.E."/>
            <person name="Skov L.B."/>
            <person name="Jepsen M."/>
            <person name="Hallin P.F."/>
            <person name="Sorensen S.J."/>
            <person name="Stougaard P."/>
            <person name="Glaring M.A."/>
        </authorList>
    </citation>
    <scope>NUCLEOTIDE SEQUENCE [LARGE SCALE GENOMIC DNA]</scope>
    <source>
        <strain evidence="3 4">GCM72</strain>
    </source>
</reference>
<dbReference type="SUPFAM" id="SSF53807">
    <property type="entry name" value="Helical backbone' metal receptor"/>
    <property type="match status" value="1"/>
</dbReference>
<name>A0A0M2V812_9GAMM</name>
<dbReference type="PANTHER" id="PTHR30535:SF34">
    <property type="entry name" value="MOLYBDATE-BINDING PROTEIN MOLA"/>
    <property type="match status" value="1"/>
</dbReference>
<dbReference type="Proteomes" id="UP000034228">
    <property type="component" value="Unassembled WGS sequence"/>
</dbReference>
<dbReference type="PATRIC" id="fig|336831.14.peg.3370"/>
<dbReference type="STRING" id="336831.WG68_05295"/>
<sequence>MLLLATLLPTVQAEQGATPKRIIALAPHITELLYAIGAGEQLVGVSAYSDYPTEAQVLPQVANYAGINLEAVLALQPDLVVAWKTGNVAADVSRLQQFGIRVAFSDPLLIADVADELRYLGQLTGRQQRAEQVAVQFETELAAISAEYQPKKRLKVFFSMGTEPLTSVANAAWPAQALQLCAGDNIMVNAKNDYPQPGIEQVLQAQPEVIIQATAGAKPAAVSFWSPYPVIPAVALEQFVTVDADLLYRTSPRTLQGIRQLCQGLDQYRQ</sequence>
<dbReference type="Pfam" id="PF01497">
    <property type="entry name" value="Peripla_BP_2"/>
    <property type="match status" value="1"/>
</dbReference>
<accession>A0A0M2V812</accession>
<evidence type="ECO:0000259" key="2">
    <source>
        <dbReference type="PROSITE" id="PS50983"/>
    </source>
</evidence>
<dbReference type="GO" id="GO:0071281">
    <property type="term" value="P:cellular response to iron ion"/>
    <property type="evidence" value="ECO:0007669"/>
    <property type="project" value="TreeGrafter"/>
</dbReference>
<keyword evidence="1" id="KW-0732">Signal</keyword>
<evidence type="ECO:0000313" key="4">
    <source>
        <dbReference type="Proteomes" id="UP000034228"/>
    </source>
</evidence>
<protein>
    <submittedName>
        <fullName evidence="3">ABC transporter substrate-binding protein</fullName>
    </submittedName>
</protein>
<comment type="caution">
    <text evidence="3">The sequence shown here is derived from an EMBL/GenBank/DDBJ whole genome shotgun (WGS) entry which is preliminary data.</text>
</comment>
<dbReference type="Gene3D" id="3.40.50.1980">
    <property type="entry name" value="Nitrogenase molybdenum iron protein domain"/>
    <property type="match status" value="2"/>
</dbReference>
<proteinExistence type="predicted"/>
<dbReference type="PANTHER" id="PTHR30535">
    <property type="entry name" value="VITAMIN B12-BINDING PROTEIN"/>
    <property type="match status" value="1"/>
</dbReference>
<dbReference type="EMBL" id="LAHO01000003">
    <property type="protein sequence ID" value="KKO46746.1"/>
    <property type="molecule type" value="Genomic_DNA"/>
</dbReference>
<dbReference type="NCBIfam" id="NF038402">
    <property type="entry name" value="TroA_like"/>
    <property type="match status" value="1"/>
</dbReference>
<dbReference type="InterPro" id="IPR050902">
    <property type="entry name" value="ABC_Transporter_SBP"/>
</dbReference>
<gene>
    <name evidence="3" type="ORF">WG68_05295</name>
</gene>
<dbReference type="CDD" id="cd01144">
    <property type="entry name" value="BtuF"/>
    <property type="match status" value="1"/>
</dbReference>
<dbReference type="PROSITE" id="PS50983">
    <property type="entry name" value="FE_B12_PBP"/>
    <property type="match status" value="1"/>
</dbReference>
<feature type="domain" description="Fe/B12 periplasmic-binding" evidence="2">
    <location>
        <begin position="21"/>
        <end position="269"/>
    </location>
</feature>
<dbReference type="InterPro" id="IPR054828">
    <property type="entry name" value="Vit_B12_bind_prot"/>
</dbReference>
<dbReference type="AlphaFoldDB" id="A0A0M2V812"/>
<organism evidence="3 4">
    <name type="scientific">Arsukibacterium ikkense</name>
    <dbReference type="NCBI Taxonomy" id="336831"/>
    <lineage>
        <taxon>Bacteria</taxon>
        <taxon>Pseudomonadati</taxon>
        <taxon>Pseudomonadota</taxon>
        <taxon>Gammaproteobacteria</taxon>
        <taxon>Chromatiales</taxon>
        <taxon>Chromatiaceae</taxon>
        <taxon>Arsukibacterium</taxon>
    </lineage>
</organism>